<proteinExistence type="inferred from homology"/>
<accession>U2J870</accession>
<dbReference type="GO" id="GO:0009279">
    <property type="term" value="C:cell outer membrane"/>
    <property type="evidence" value="ECO:0007669"/>
    <property type="project" value="UniProtKB-SubCell"/>
</dbReference>
<dbReference type="SUPFAM" id="SSF48452">
    <property type="entry name" value="TPR-like"/>
    <property type="match status" value="1"/>
</dbReference>
<evidence type="ECO:0000259" key="7">
    <source>
        <dbReference type="Pfam" id="PF14322"/>
    </source>
</evidence>
<feature type="domain" description="SusD-like N-terminal" evidence="7">
    <location>
        <begin position="103"/>
        <end position="228"/>
    </location>
</feature>
<keyword evidence="5" id="KW-0998">Cell outer membrane</keyword>
<evidence type="ECO:0000313" key="8">
    <source>
        <dbReference type="EMBL" id="ERJ58863.1"/>
    </source>
</evidence>
<dbReference type="AlphaFoldDB" id="U2J870"/>
<dbReference type="Gene3D" id="1.25.40.390">
    <property type="match status" value="1"/>
</dbReference>
<organism evidence="8 9">
    <name type="scientific">Sphingobacterium paucimobilis HER1398</name>
    <dbReference type="NCBI Taxonomy" id="1346330"/>
    <lineage>
        <taxon>Bacteria</taxon>
        <taxon>Pseudomonadati</taxon>
        <taxon>Bacteroidota</taxon>
        <taxon>Sphingobacteriia</taxon>
        <taxon>Sphingobacteriales</taxon>
        <taxon>Sphingobacteriaceae</taxon>
        <taxon>Sphingobacterium</taxon>
    </lineage>
</organism>
<dbReference type="eggNOG" id="COG1435">
    <property type="taxonomic scope" value="Bacteria"/>
</dbReference>
<dbReference type="PATRIC" id="fig|1346330.5.peg.2194"/>
<evidence type="ECO:0000313" key="9">
    <source>
        <dbReference type="Proteomes" id="UP000016584"/>
    </source>
</evidence>
<evidence type="ECO:0000259" key="6">
    <source>
        <dbReference type="Pfam" id="PF07980"/>
    </source>
</evidence>
<keyword evidence="3" id="KW-0732">Signal</keyword>
<dbReference type="STRING" id="1346330.M472_08780"/>
<dbReference type="Proteomes" id="UP000016584">
    <property type="component" value="Unassembled WGS sequence"/>
</dbReference>
<comment type="caution">
    <text evidence="8">The sequence shown here is derived from an EMBL/GenBank/DDBJ whole genome shotgun (WGS) entry which is preliminary data.</text>
</comment>
<evidence type="ECO:0000256" key="2">
    <source>
        <dbReference type="ARBA" id="ARBA00006275"/>
    </source>
</evidence>
<protein>
    <recommendedName>
        <fullName evidence="10">Carbohydrate-binding protein SusD</fullName>
    </recommendedName>
</protein>
<evidence type="ECO:0008006" key="10">
    <source>
        <dbReference type="Google" id="ProtNLM"/>
    </source>
</evidence>
<dbReference type="EMBL" id="ATDL01000015">
    <property type="protein sequence ID" value="ERJ58863.1"/>
    <property type="molecule type" value="Genomic_DNA"/>
</dbReference>
<keyword evidence="4" id="KW-0472">Membrane</keyword>
<dbReference type="Pfam" id="PF07980">
    <property type="entry name" value="SusD_RagB"/>
    <property type="match status" value="1"/>
</dbReference>
<evidence type="ECO:0000256" key="5">
    <source>
        <dbReference type="ARBA" id="ARBA00023237"/>
    </source>
</evidence>
<comment type="similarity">
    <text evidence="2">Belongs to the SusD family.</text>
</comment>
<gene>
    <name evidence="8" type="ORF">M472_08780</name>
</gene>
<dbReference type="InterPro" id="IPR011990">
    <property type="entry name" value="TPR-like_helical_dom_sf"/>
</dbReference>
<feature type="domain" description="RagB/SusD" evidence="6">
    <location>
        <begin position="265"/>
        <end position="548"/>
    </location>
</feature>
<dbReference type="CDD" id="cd08977">
    <property type="entry name" value="SusD"/>
    <property type="match status" value="1"/>
</dbReference>
<comment type="subcellular location">
    <subcellularLocation>
        <location evidence="1">Cell outer membrane</location>
    </subcellularLocation>
</comment>
<name>U2J870_9SPHI</name>
<keyword evidence="9" id="KW-1185">Reference proteome</keyword>
<sequence>MKMKKRYLWIALGVIVTQLSSCSKFLDTVPTDRISDKVVWKDSKTVTLYVNSFYKYIHDWGNFGSQQSSGNLTEGLTETLKYGSYVTGDRYGSANILAFQPERFDPNGGFLGAWGAAYTGIRRVNEFLVSLEKYSELSTRDNLLFEGQARFFRAFLYFQLAKRHGGVILYTDMNLVKDKNKSSASDTWDLIASDLDFAASNLPKSWDNKNKERVTKGAAFALKSRAMLYAERWKLAKDAADSVLRLNKYQLMDNYADSWKGANSESILEYNYLATAGGPNHDFDKYYAPFAEMPNLGGAATPTQEMVESYENKLGHQVNWSPWHVDKGTTTRPPYDELEPRFHATIIYNGSIWKGKTMENSVDGTNGRYMDYTEHPRSEGRTTTGYYLRKLLDESNVTLDTRNSTQSWVELRLAEVYLNRAEASYRLGDIGTAVEDINTIRQRPGVGLPPKQGLTGEPLMEAIRQERKIELAYEGHLYWDMRRWKLAHIDYNGFRTHGMRISKSGTGFIYEYVDCDLQDRKFLKKTYVLPIPNTEFLNNSAIEQYDEWK</sequence>
<evidence type="ECO:0000256" key="1">
    <source>
        <dbReference type="ARBA" id="ARBA00004442"/>
    </source>
</evidence>
<evidence type="ECO:0000256" key="4">
    <source>
        <dbReference type="ARBA" id="ARBA00023136"/>
    </source>
</evidence>
<dbReference type="InterPro" id="IPR033985">
    <property type="entry name" value="SusD-like_N"/>
</dbReference>
<dbReference type="Pfam" id="PF14322">
    <property type="entry name" value="SusD-like_3"/>
    <property type="match status" value="1"/>
</dbReference>
<dbReference type="InterPro" id="IPR012944">
    <property type="entry name" value="SusD_RagB_dom"/>
</dbReference>
<evidence type="ECO:0000256" key="3">
    <source>
        <dbReference type="ARBA" id="ARBA00022729"/>
    </source>
</evidence>
<reference evidence="8 9" key="1">
    <citation type="journal article" date="2013" name="Genome Announc.">
        <title>The Draft Genome Sequence of Sphingomonas paucimobilis Strain HER1398 (Proteobacteria), Host to the Giant PAU Phage, Indicates That It Is a Member of the Genus Sphingobacterium (Bacteroidetes).</title>
        <authorList>
            <person name="White R.A.III."/>
            <person name="Suttle C.A."/>
        </authorList>
    </citation>
    <scope>NUCLEOTIDE SEQUENCE [LARGE SCALE GENOMIC DNA]</scope>
    <source>
        <strain evidence="8 9">HER1398</strain>
    </source>
</reference>